<reference evidence="2" key="1">
    <citation type="journal article" date="2020" name="Nature">
        <title>Giant virus diversity and host interactions through global metagenomics.</title>
        <authorList>
            <person name="Schulz F."/>
            <person name="Roux S."/>
            <person name="Paez-Espino D."/>
            <person name="Jungbluth S."/>
            <person name="Walsh D.A."/>
            <person name="Denef V.J."/>
            <person name="McMahon K.D."/>
            <person name="Konstantinidis K.T."/>
            <person name="Eloe-Fadrosh E.A."/>
            <person name="Kyrpides N.C."/>
            <person name="Woyke T."/>
        </authorList>
    </citation>
    <scope>NUCLEOTIDE SEQUENCE</scope>
    <source>
        <strain evidence="2">GVMAG-M-3300023174-116</strain>
    </source>
</reference>
<protein>
    <submittedName>
        <fullName evidence="2">Uncharacterized protein</fullName>
    </submittedName>
</protein>
<dbReference type="EMBL" id="MN739535">
    <property type="protein sequence ID" value="QHT11537.1"/>
    <property type="molecule type" value="Genomic_DNA"/>
</dbReference>
<name>A0A6C0D4U3_9ZZZZ</name>
<feature type="transmembrane region" description="Helical" evidence="1">
    <location>
        <begin position="244"/>
        <end position="275"/>
    </location>
</feature>
<evidence type="ECO:0000313" key="2">
    <source>
        <dbReference type="EMBL" id="QHT11537.1"/>
    </source>
</evidence>
<feature type="transmembrane region" description="Helical" evidence="1">
    <location>
        <begin position="204"/>
        <end position="232"/>
    </location>
</feature>
<feature type="transmembrane region" description="Helical" evidence="1">
    <location>
        <begin position="113"/>
        <end position="131"/>
    </location>
</feature>
<proteinExistence type="predicted"/>
<dbReference type="AlphaFoldDB" id="A0A6C0D4U3"/>
<feature type="transmembrane region" description="Helical" evidence="1">
    <location>
        <begin position="30"/>
        <end position="49"/>
    </location>
</feature>
<accession>A0A6C0D4U3</accession>
<keyword evidence="1" id="KW-0812">Transmembrane</keyword>
<feature type="transmembrane region" description="Helical" evidence="1">
    <location>
        <begin position="173"/>
        <end position="192"/>
    </location>
</feature>
<keyword evidence="1" id="KW-1133">Transmembrane helix</keyword>
<evidence type="ECO:0000256" key="1">
    <source>
        <dbReference type="SAM" id="Phobius"/>
    </source>
</evidence>
<feature type="transmembrane region" description="Helical" evidence="1">
    <location>
        <begin position="137"/>
        <end position="153"/>
    </location>
</feature>
<keyword evidence="1" id="KW-0472">Membrane</keyword>
<organism evidence="2">
    <name type="scientific">viral metagenome</name>
    <dbReference type="NCBI Taxonomy" id="1070528"/>
    <lineage>
        <taxon>unclassified sequences</taxon>
        <taxon>metagenomes</taxon>
        <taxon>organismal metagenomes</taxon>
    </lineage>
</organism>
<sequence length="285" mass="32749">MASTTKSSLEKKISDYFENASYNELYSNDVWFTIIIILIVVIIVIYFYIKSTLVAYRNSWQDHKCNPLLMPFASIINSDKVYNNNDLEYIVNNFNECLNILNEEVATDAKKPLNSILSYISNFFGILYTAFIGVKNFIVYLFSLLVYFLRLVNNSIQNMLLQMRLFFMNINDFLAKILSVFTVIYYTLILLIRSWKLMFSVLVMGWLLAFVIPISMTMIGSLILLIITAIILSTINTIPLIGQIIAAFLIILLVFYGGAFLVALVVFIIAMFIYVKFGEFLAEIL</sequence>